<feature type="compositionally biased region" description="Polar residues" evidence="1">
    <location>
        <begin position="29"/>
        <end position="42"/>
    </location>
</feature>
<dbReference type="Pfam" id="PF13911">
    <property type="entry name" value="AhpC-TSA_2"/>
    <property type="match status" value="1"/>
</dbReference>
<sequence length="316" mass="34084">MASSISGAPDPAGVPVPQKLVRGPEAEPSVTSTPGIDTTTPATERPTNKQQDEPDTTATESQVVGDGEASHTETVDVDKSKPEDFDGEVKTTNELPSAKTLKDIEGLVVLDKDGKTRSFGSLYRGSDAPRRVLVIFIRHFFCGNCQEYLRTLAESINPEALEQLPTKTGVVVVGCGDPALIEMYTEATGCRFPIYTDPTRALFDKLGMNKTLALGSKPAYMRKSMWRSVLDSVFQGLRVLPKGLALKSGDQRQVGGEFLFEPLDLGKSTTAQEPSGGADGSDGIGGEDKKVTWCHRMRSTRDHAEIPVIMNLLGLK</sequence>
<feature type="region of interest" description="Disordered" evidence="1">
    <location>
        <begin position="267"/>
        <end position="287"/>
    </location>
</feature>
<dbReference type="STRING" id="1081109.A0A166VEI3"/>
<reference evidence="2 3" key="1">
    <citation type="journal article" date="2016" name="Genome Biol. Evol.">
        <title>Divergent and convergent evolution of fungal pathogenicity.</title>
        <authorList>
            <person name="Shang Y."/>
            <person name="Xiao G."/>
            <person name="Zheng P."/>
            <person name="Cen K."/>
            <person name="Zhan S."/>
            <person name="Wang C."/>
        </authorList>
    </citation>
    <scope>NUCLEOTIDE SEQUENCE [LARGE SCALE GENOMIC DNA]</scope>
    <source>
        <strain evidence="2 3">RCEF 2490</strain>
    </source>
</reference>
<dbReference type="CDD" id="cd02970">
    <property type="entry name" value="PRX_like2"/>
    <property type="match status" value="1"/>
</dbReference>
<feature type="compositionally biased region" description="Basic and acidic residues" evidence="1">
    <location>
        <begin position="68"/>
        <end position="91"/>
    </location>
</feature>
<keyword evidence="3" id="KW-1185">Reference proteome</keyword>
<feature type="region of interest" description="Disordered" evidence="1">
    <location>
        <begin position="1"/>
        <end position="93"/>
    </location>
</feature>
<dbReference type="SUPFAM" id="SSF52833">
    <property type="entry name" value="Thioredoxin-like"/>
    <property type="match status" value="1"/>
</dbReference>
<dbReference type="InterPro" id="IPR036249">
    <property type="entry name" value="Thioredoxin-like_sf"/>
</dbReference>
<proteinExistence type="predicted"/>
<dbReference type="FunFam" id="3.40.30.10:FF:000404">
    <property type="entry name" value="WGS project CABT00000000 data, contig 2.14"/>
    <property type="match status" value="1"/>
</dbReference>
<organism evidence="2 3">
    <name type="scientific">Moelleriella libera RCEF 2490</name>
    <dbReference type="NCBI Taxonomy" id="1081109"/>
    <lineage>
        <taxon>Eukaryota</taxon>
        <taxon>Fungi</taxon>
        <taxon>Dikarya</taxon>
        <taxon>Ascomycota</taxon>
        <taxon>Pezizomycotina</taxon>
        <taxon>Sordariomycetes</taxon>
        <taxon>Hypocreomycetidae</taxon>
        <taxon>Hypocreales</taxon>
        <taxon>Clavicipitaceae</taxon>
        <taxon>Moelleriella</taxon>
    </lineage>
</organism>
<evidence type="ECO:0000313" key="3">
    <source>
        <dbReference type="Proteomes" id="UP000078544"/>
    </source>
</evidence>
<dbReference type="Proteomes" id="UP000078544">
    <property type="component" value="Unassembled WGS sequence"/>
</dbReference>
<dbReference type="AlphaFoldDB" id="A0A166VEI3"/>
<dbReference type="EMBL" id="AZGY01000001">
    <property type="protein sequence ID" value="OAA33571.1"/>
    <property type="molecule type" value="Genomic_DNA"/>
</dbReference>
<dbReference type="PANTHER" id="PTHR28630:SF3">
    <property type="entry name" value="PEROXIREDOXIN-LIKE 2C"/>
    <property type="match status" value="1"/>
</dbReference>
<name>A0A166VEI3_9HYPO</name>
<evidence type="ECO:0000313" key="2">
    <source>
        <dbReference type="EMBL" id="OAA33571.1"/>
    </source>
</evidence>
<accession>A0A166VEI3</accession>
<dbReference type="InterPro" id="IPR032801">
    <property type="entry name" value="PXL2A/B/C"/>
</dbReference>
<comment type="caution">
    <text evidence="2">The sequence shown here is derived from an EMBL/GenBank/DDBJ whole genome shotgun (WGS) entry which is preliminary data.</text>
</comment>
<gene>
    <name evidence="2" type="ORF">AAL_01036</name>
</gene>
<dbReference type="OrthoDB" id="40334at2759"/>
<dbReference type="PANTHER" id="PTHR28630">
    <property type="match status" value="1"/>
</dbReference>
<dbReference type="Gene3D" id="3.40.30.10">
    <property type="entry name" value="Glutaredoxin"/>
    <property type="match status" value="1"/>
</dbReference>
<protein>
    <submittedName>
        <fullName evidence="2">FmHP</fullName>
    </submittedName>
</protein>
<evidence type="ECO:0000256" key="1">
    <source>
        <dbReference type="SAM" id="MobiDB-lite"/>
    </source>
</evidence>